<dbReference type="Pfam" id="PF13456">
    <property type="entry name" value="RVT_3"/>
    <property type="match status" value="1"/>
</dbReference>
<gene>
    <name evidence="2" type="ORF">SO802_007274</name>
</gene>
<dbReference type="PANTHER" id="PTHR47723:SF19">
    <property type="entry name" value="POLYNUCLEOTIDYL TRANSFERASE, RIBONUCLEASE H-LIKE SUPERFAMILY PROTEIN"/>
    <property type="match status" value="1"/>
</dbReference>
<feature type="non-terminal residue" evidence="2">
    <location>
        <position position="324"/>
    </location>
</feature>
<dbReference type="SUPFAM" id="SSF53098">
    <property type="entry name" value="Ribonuclease H-like"/>
    <property type="match status" value="1"/>
</dbReference>
<dbReference type="InterPro" id="IPR053151">
    <property type="entry name" value="RNase_H-like"/>
</dbReference>
<evidence type="ECO:0000259" key="1">
    <source>
        <dbReference type="PROSITE" id="PS50879"/>
    </source>
</evidence>
<dbReference type="InterPro" id="IPR012337">
    <property type="entry name" value="RNaseH-like_sf"/>
</dbReference>
<keyword evidence="3" id="KW-1185">Reference proteome</keyword>
<dbReference type="Proteomes" id="UP001459277">
    <property type="component" value="Unassembled WGS sequence"/>
</dbReference>
<name>A0AAW2DT58_9ROSI</name>
<proteinExistence type="predicted"/>
<dbReference type="AlphaFoldDB" id="A0AAW2DT58"/>
<dbReference type="CDD" id="cd06222">
    <property type="entry name" value="RNase_H_like"/>
    <property type="match status" value="1"/>
</dbReference>
<dbReference type="GO" id="GO:0003676">
    <property type="term" value="F:nucleic acid binding"/>
    <property type="evidence" value="ECO:0007669"/>
    <property type="project" value="InterPro"/>
</dbReference>
<accession>A0AAW2DT58</accession>
<comment type="caution">
    <text evidence="2">The sequence shown here is derived from an EMBL/GenBank/DDBJ whole genome shotgun (WGS) entry which is preliminary data.</text>
</comment>
<dbReference type="Gene3D" id="3.30.420.10">
    <property type="entry name" value="Ribonuclease H-like superfamily/Ribonuclease H"/>
    <property type="match status" value="1"/>
</dbReference>
<dbReference type="InterPro" id="IPR002156">
    <property type="entry name" value="RNaseH_domain"/>
</dbReference>
<dbReference type="GO" id="GO:0004523">
    <property type="term" value="F:RNA-DNA hybrid ribonuclease activity"/>
    <property type="evidence" value="ECO:0007669"/>
    <property type="project" value="InterPro"/>
</dbReference>
<dbReference type="Pfam" id="PF13966">
    <property type="entry name" value="zf-RVT"/>
    <property type="match status" value="1"/>
</dbReference>
<dbReference type="EMBL" id="JAZDWU010000002">
    <property type="protein sequence ID" value="KAL0012166.1"/>
    <property type="molecule type" value="Genomic_DNA"/>
</dbReference>
<dbReference type="InterPro" id="IPR026960">
    <property type="entry name" value="RVT-Znf"/>
</dbReference>
<reference evidence="2 3" key="1">
    <citation type="submission" date="2024-01" db="EMBL/GenBank/DDBJ databases">
        <title>A telomere-to-telomere, gap-free genome of sweet tea (Lithocarpus litseifolius).</title>
        <authorList>
            <person name="Zhou J."/>
        </authorList>
    </citation>
    <scope>NUCLEOTIDE SEQUENCE [LARGE SCALE GENOMIC DNA]</scope>
    <source>
        <strain evidence="2">Zhou-2022a</strain>
        <tissue evidence="2">Leaf</tissue>
    </source>
</reference>
<evidence type="ECO:0000313" key="3">
    <source>
        <dbReference type="Proteomes" id="UP001459277"/>
    </source>
</evidence>
<protein>
    <recommendedName>
        <fullName evidence="1">RNase H type-1 domain-containing protein</fullName>
    </recommendedName>
</protein>
<organism evidence="2 3">
    <name type="scientific">Lithocarpus litseifolius</name>
    <dbReference type="NCBI Taxonomy" id="425828"/>
    <lineage>
        <taxon>Eukaryota</taxon>
        <taxon>Viridiplantae</taxon>
        <taxon>Streptophyta</taxon>
        <taxon>Embryophyta</taxon>
        <taxon>Tracheophyta</taxon>
        <taxon>Spermatophyta</taxon>
        <taxon>Magnoliopsida</taxon>
        <taxon>eudicotyledons</taxon>
        <taxon>Gunneridae</taxon>
        <taxon>Pentapetalae</taxon>
        <taxon>rosids</taxon>
        <taxon>fabids</taxon>
        <taxon>Fagales</taxon>
        <taxon>Fagaceae</taxon>
        <taxon>Lithocarpus</taxon>
    </lineage>
</organism>
<sequence>MFNLGSAYKIATDQVSGDSFRGKWIWKFKVLPRIQSFMWLCYHESIGVREGLNRRGMLLETQCPLCHTSSESILHALRDCKVVKHIWNQLGENQISRSFFSSNLKEWLEENGTKQQVFGGHAIPWNTMFLFAIWLIWKHRNQVVFKEQRPNHNLVKQIYHQALEYYSFVGPHKEAITHIYKPVHWSKPVNGWVKLNTDGSSLGNPGRAGGGGLIRDEEGNWIVGFACKIGSTTSFLAELWALRDGLNLCLSYNFDAVEVELDAKAIVDAISNPNYTNVFVFPLMEDCRLLVSRIPHISIRHCYREANRCADGLARLGGLQATDF</sequence>
<dbReference type="PROSITE" id="PS50879">
    <property type="entry name" value="RNASE_H_1"/>
    <property type="match status" value="1"/>
</dbReference>
<dbReference type="InterPro" id="IPR044730">
    <property type="entry name" value="RNase_H-like_dom_plant"/>
</dbReference>
<evidence type="ECO:0000313" key="2">
    <source>
        <dbReference type="EMBL" id="KAL0012166.1"/>
    </source>
</evidence>
<dbReference type="PANTHER" id="PTHR47723">
    <property type="entry name" value="OS05G0353850 PROTEIN"/>
    <property type="match status" value="1"/>
</dbReference>
<feature type="domain" description="RNase H type-1" evidence="1">
    <location>
        <begin position="189"/>
        <end position="319"/>
    </location>
</feature>
<dbReference type="InterPro" id="IPR036397">
    <property type="entry name" value="RNaseH_sf"/>
</dbReference>